<comment type="cofactor">
    <cofactor evidence="1">
        <name>[4Fe-4S] cluster</name>
        <dbReference type="ChEBI" id="CHEBI:49883"/>
    </cofactor>
</comment>
<keyword evidence="10" id="KW-0411">Iron-sulfur</keyword>
<evidence type="ECO:0000313" key="13">
    <source>
        <dbReference type="EMBL" id="RHD54592.1"/>
    </source>
</evidence>
<comment type="similarity">
    <text evidence="3 12">Belongs to the organic radical-activating enzymes family.</text>
</comment>
<name>A0A414FUM2_9ACTN</name>
<dbReference type="Proteomes" id="UP000286050">
    <property type="component" value="Unassembled WGS sequence"/>
</dbReference>
<keyword evidence="6" id="KW-0949">S-adenosyl-L-methionine</keyword>
<dbReference type="SUPFAM" id="SSF102114">
    <property type="entry name" value="Radical SAM enzymes"/>
    <property type="match status" value="1"/>
</dbReference>
<proteinExistence type="inferred from homology"/>
<evidence type="ECO:0000256" key="12">
    <source>
        <dbReference type="PIRNR" id="PIRNR000368"/>
    </source>
</evidence>
<protein>
    <recommendedName>
        <fullName evidence="4 12">Anaerobic ribonucleoside-triphosphate reductase-activating protein</fullName>
        <ecNumber evidence="12">1.97.1.-</ecNumber>
    </recommendedName>
</protein>
<evidence type="ECO:0000256" key="11">
    <source>
        <dbReference type="ARBA" id="ARBA00047365"/>
    </source>
</evidence>
<sequence>MNYAEIKHFDIANGEGVRTTLFVSGCRRGCKNCFNEVAWNFAAGKPFTRETEDAIIESMRPAYVDGLTILGGEPMEPDNQEGLVAFVERVRDEFPRESGKTIWCFTGDTWDVELVDGGRHHTEFTDRILRCVDVLVDGPFVQDLHDITLRFRGSSNQRLIDMPETLEAVAAGIAPADAVRLWRDAEVYAAHSM</sequence>
<dbReference type="Gene3D" id="3.20.20.70">
    <property type="entry name" value="Aldolase class I"/>
    <property type="match status" value="1"/>
</dbReference>
<keyword evidence="8 12" id="KW-0560">Oxidoreductase</keyword>
<dbReference type="InterPro" id="IPR007197">
    <property type="entry name" value="rSAM"/>
</dbReference>
<dbReference type="InterPro" id="IPR012837">
    <property type="entry name" value="NrdG"/>
</dbReference>
<dbReference type="GO" id="GO:0043365">
    <property type="term" value="F:[formate-C-acetyltransferase]-activating enzyme activity"/>
    <property type="evidence" value="ECO:0007669"/>
    <property type="project" value="InterPro"/>
</dbReference>
<evidence type="ECO:0000256" key="5">
    <source>
        <dbReference type="ARBA" id="ARBA00022485"/>
    </source>
</evidence>
<dbReference type="CDD" id="cd01335">
    <property type="entry name" value="Radical_SAM"/>
    <property type="match status" value="1"/>
</dbReference>
<dbReference type="GO" id="GO:0051539">
    <property type="term" value="F:4 iron, 4 sulfur cluster binding"/>
    <property type="evidence" value="ECO:0007669"/>
    <property type="project" value="UniProtKB-KW"/>
</dbReference>
<evidence type="ECO:0000256" key="6">
    <source>
        <dbReference type="ARBA" id="ARBA00022691"/>
    </source>
</evidence>
<dbReference type="GO" id="GO:0046872">
    <property type="term" value="F:metal ion binding"/>
    <property type="evidence" value="ECO:0007669"/>
    <property type="project" value="UniProtKB-KW"/>
</dbReference>
<dbReference type="SFLD" id="SFLDF00299">
    <property type="entry name" value="anaerobic_ribonucleoside-triph"/>
    <property type="match status" value="1"/>
</dbReference>
<keyword evidence="7" id="KW-0479">Metal-binding</keyword>
<comment type="catalytic activity">
    <reaction evidence="11">
        <text>glycyl-[protein] + reduced [flavodoxin] + S-adenosyl-L-methionine = glycin-2-yl radical-[protein] + semiquinone [flavodoxin] + 5'-deoxyadenosine + L-methionine + H(+)</text>
        <dbReference type="Rhea" id="RHEA:61976"/>
        <dbReference type="Rhea" id="RHEA-COMP:10622"/>
        <dbReference type="Rhea" id="RHEA-COMP:14480"/>
        <dbReference type="Rhea" id="RHEA-COMP:15993"/>
        <dbReference type="Rhea" id="RHEA-COMP:15994"/>
        <dbReference type="ChEBI" id="CHEBI:15378"/>
        <dbReference type="ChEBI" id="CHEBI:17319"/>
        <dbReference type="ChEBI" id="CHEBI:29947"/>
        <dbReference type="ChEBI" id="CHEBI:32722"/>
        <dbReference type="ChEBI" id="CHEBI:57618"/>
        <dbReference type="ChEBI" id="CHEBI:57844"/>
        <dbReference type="ChEBI" id="CHEBI:59789"/>
        <dbReference type="ChEBI" id="CHEBI:140311"/>
    </reaction>
</comment>
<dbReference type="PROSITE" id="PS01087">
    <property type="entry name" value="RADICAL_ACTIVATING"/>
    <property type="match status" value="1"/>
</dbReference>
<evidence type="ECO:0000256" key="10">
    <source>
        <dbReference type="ARBA" id="ARBA00023014"/>
    </source>
</evidence>
<dbReference type="Pfam" id="PF13353">
    <property type="entry name" value="Fer4_12"/>
    <property type="match status" value="1"/>
</dbReference>
<evidence type="ECO:0000256" key="8">
    <source>
        <dbReference type="ARBA" id="ARBA00023002"/>
    </source>
</evidence>
<evidence type="ECO:0000256" key="7">
    <source>
        <dbReference type="ARBA" id="ARBA00022723"/>
    </source>
</evidence>
<dbReference type="EMBL" id="QSJI01000008">
    <property type="protein sequence ID" value="RHD54592.1"/>
    <property type="molecule type" value="Genomic_DNA"/>
</dbReference>
<comment type="function">
    <text evidence="2 12">Activation of anaerobic ribonucleoside-triphosphate reductase under anaerobic conditions by generation of an organic free radical, using S-adenosylmethionine and reduced flavodoxin as cosubstrates to produce 5'-deoxy-adenosine.</text>
</comment>
<evidence type="ECO:0000256" key="9">
    <source>
        <dbReference type="ARBA" id="ARBA00023004"/>
    </source>
</evidence>
<dbReference type="SFLD" id="SFLDS00029">
    <property type="entry name" value="Radical_SAM"/>
    <property type="match status" value="1"/>
</dbReference>
<keyword evidence="5" id="KW-0004">4Fe-4S</keyword>
<evidence type="ECO:0000256" key="3">
    <source>
        <dbReference type="ARBA" id="ARBA00009777"/>
    </source>
</evidence>
<evidence type="ECO:0000256" key="2">
    <source>
        <dbReference type="ARBA" id="ARBA00003852"/>
    </source>
</evidence>
<dbReference type="RefSeq" id="WP_118272302.1">
    <property type="nucleotide sequence ID" value="NZ_QSJI01000008.1"/>
</dbReference>
<organism evidence="13 14">
    <name type="scientific">Collinsella intestinalis</name>
    <dbReference type="NCBI Taxonomy" id="147207"/>
    <lineage>
        <taxon>Bacteria</taxon>
        <taxon>Bacillati</taxon>
        <taxon>Actinomycetota</taxon>
        <taxon>Coriobacteriia</taxon>
        <taxon>Coriobacteriales</taxon>
        <taxon>Coriobacteriaceae</taxon>
        <taxon>Collinsella</taxon>
    </lineage>
</organism>
<gene>
    <name evidence="13" type="primary">nrdG</name>
    <name evidence="13" type="ORF">DW787_07435</name>
</gene>
<dbReference type="InterPro" id="IPR001989">
    <property type="entry name" value="Radical_activat_CS"/>
</dbReference>
<dbReference type="SFLD" id="SFLDG01063">
    <property type="entry name" value="activating_enzymes__group_1"/>
    <property type="match status" value="1"/>
</dbReference>
<dbReference type="InterPro" id="IPR058240">
    <property type="entry name" value="rSAM_sf"/>
</dbReference>
<comment type="caution">
    <text evidence="13">The sequence shown here is derived from an EMBL/GenBank/DDBJ whole genome shotgun (WGS) entry which is preliminary data.</text>
</comment>
<dbReference type="InterPro" id="IPR013785">
    <property type="entry name" value="Aldolase_TIM"/>
</dbReference>
<dbReference type="AlphaFoldDB" id="A0A414FUM2"/>
<dbReference type="NCBIfam" id="TIGR02491">
    <property type="entry name" value="NrdG"/>
    <property type="match status" value="1"/>
</dbReference>
<dbReference type="PIRSF" id="PIRSF000368">
    <property type="entry name" value="NrdG"/>
    <property type="match status" value="1"/>
</dbReference>
<dbReference type="SFLD" id="SFLDG01066">
    <property type="entry name" value="organic_radical-activating_enz"/>
    <property type="match status" value="1"/>
</dbReference>
<accession>A0A414FUM2</accession>
<keyword evidence="9" id="KW-0408">Iron</keyword>
<reference evidence="13 14" key="1">
    <citation type="submission" date="2018-08" db="EMBL/GenBank/DDBJ databases">
        <title>A genome reference for cultivated species of the human gut microbiota.</title>
        <authorList>
            <person name="Zou Y."/>
            <person name="Xue W."/>
            <person name="Luo G."/>
        </authorList>
    </citation>
    <scope>NUCLEOTIDE SEQUENCE [LARGE SCALE GENOMIC DNA]</scope>
    <source>
        <strain evidence="13 14">AM30-5LB</strain>
    </source>
</reference>
<evidence type="ECO:0000256" key="1">
    <source>
        <dbReference type="ARBA" id="ARBA00001966"/>
    </source>
</evidence>
<evidence type="ECO:0000313" key="14">
    <source>
        <dbReference type="Proteomes" id="UP000286050"/>
    </source>
</evidence>
<dbReference type="EC" id="1.97.1.-" evidence="12"/>
<evidence type="ECO:0000256" key="4">
    <source>
        <dbReference type="ARBA" id="ARBA00014281"/>
    </source>
</evidence>